<proteinExistence type="predicted"/>
<dbReference type="STRING" id="326424.FRAAL0842"/>
<dbReference type="EMBL" id="CT573213">
    <property type="protein sequence ID" value="CAJ59510.1"/>
    <property type="molecule type" value="Genomic_DNA"/>
</dbReference>
<sequence>MPAAAHRARSPSSAPPPTPDPVCLRRFHSRTRSRPCDPTGHPWEPTGLPSEAPDIPGTHRPSLEALTDTTRPAGSYGQEVRACHTHAASTLQGT</sequence>
<evidence type="ECO:0000313" key="3">
    <source>
        <dbReference type="Proteomes" id="UP000000657"/>
    </source>
</evidence>
<evidence type="ECO:0000313" key="2">
    <source>
        <dbReference type="EMBL" id="CAJ59510.1"/>
    </source>
</evidence>
<evidence type="ECO:0000256" key="1">
    <source>
        <dbReference type="SAM" id="MobiDB-lite"/>
    </source>
</evidence>
<gene>
    <name evidence="2" type="ordered locus">FRAAL0842</name>
</gene>
<reference evidence="2 3" key="1">
    <citation type="journal article" date="2007" name="Genome Res.">
        <title>Genome characteristics of facultatively symbiotic Frankia sp. strains reflect host range and host plant biogeography.</title>
        <authorList>
            <person name="Normand P."/>
            <person name="Lapierre P."/>
            <person name="Tisa L.S."/>
            <person name="Gogarten J.P."/>
            <person name="Alloisio N."/>
            <person name="Bagnarol E."/>
            <person name="Bassi C.A."/>
            <person name="Berry A.M."/>
            <person name="Bickhart D.M."/>
            <person name="Choisne N."/>
            <person name="Couloux A."/>
            <person name="Cournoyer B."/>
            <person name="Cruveiller S."/>
            <person name="Daubin V."/>
            <person name="Demange N."/>
            <person name="Francino M.P."/>
            <person name="Goltsman E."/>
            <person name="Huang Y."/>
            <person name="Kopp O.R."/>
            <person name="Labarre L."/>
            <person name="Lapidus A."/>
            <person name="Lavire C."/>
            <person name="Marechal J."/>
            <person name="Martinez M."/>
            <person name="Mastronunzio J.E."/>
            <person name="Mullin B.C."/>
            <person name="Niemann J."/>
            <person name="Pujic P."/>
            <person name="Rawnsley T."/>
            <person name="Rouy Z."/>
            <person name="Schenowitz C."/>
            <person name="Sellstedt A."/>
            <person name="Tavares F."/>
            <person name="Tomkins J.P."/>
            <person name="Vallenet D."/>
            <person name="Valverde C."/>
            <person name="Wall L.G."/>
            <person name="Wang Y."/>
            <person name="Medigue C."/>
            <person name="Benson D.R."/>
        </authorList>
    </citation>
    <scope>NUCLEOTIDE SEQUENCE [LARGE SCALE GENOMIC DNA]</scope>
    <source>
        <strain evidence="3">DSM 45986 / CECT 9034 / ACN14a</strain>
    </source>
</reference>
<dbReference type="AlphaFoldDB" id="Q0RSF3"/>
<protein>
    <submittedName>
        <fullName evidence="2">Uncharacterized protein</fullName>
    </submittedName>
</protein>
<dbReference type="HOGENOM" id="CLU_2381925_0_0_11"/>
<feature type="region of interest" description="Disordered" evidence="1">
    <location>
        <begin position="1"/>
        <end position="78"/>
    </location>
</feature>
<organism evidence="2 3">
    <name type="scientific">Frankia alni (strain DSM 45986 / CECT 9034 / ACN14a)</name>
    <dbReference type="NCBI Taxonomy" id="326424"/>
    <lineage>
        <taxon>Bacteria</taxon>
        <taxon>Bacillati</taxon>
        <taxon>Actinomycetota</taxon>
        <taxon>Actinomycetes</taxon>
        <taxon>Frankiales</taxon>
        <taxon>Frankiaceae</taxon>
        <taxon>Frankia</taxon>
    </lineage>
</organism>
<dbReference type="KEGG" id="fal:FRAAL0842"/>
<dbReference type="Proteomes" id="UP000000657">
    <property type="component" value="Chromosome"/>
</dbReference>
<keyword evidence="3" id="KW-1185">Reference proteome</keyword>
<name>Q0RSF3_FRAAA</name>
<accession>Q0RSF3</accession>